<dbReference type="PROSITE" id="PS51257">
    <property type="entry name" value="PROKAR_LIPOPROTEIN"/>
    <property type="match status" value="1"/>
</dbReference>
<dbReference type="InterPro" id="IPR044899">
    <property type="entry name" value="SptP_N_sf"/>
</dbReference>
<comment type="similarity">
    <text evidence="2">Belongs to the RxLR effector family.</text>
</comment>
<dbReference type="OrthoDB" id="128648at2759"/>
<evidence type="ECO:0000313" key="8">
    <source>
        <dbReference type="Proteomes" id="UP000251314"/>
    </source>
</evidence>
<proteinExistence type="inferred from homology"/>
<keyword evidence="4 5" id="KW-0732">Signal</keyword>
<dbReference type="GO" id="GO:0005576">
    <property type="term" value="C:extracellular region"/>
    <property type="evidence" value="ECO:0007669"/>
    <property type="project" value="UniProtKB-SubCell"/>
</dbReference>
<dbReference type="Proteomes" id="UP000251314">
    <property type="component" value="Unassembled WGS sequence"/>
</dbReference>
<gene>
    <name evidence="7" type="ORF">PC110_g19487</name>
    <name evidence="6" type="ORF">PC110_g20201</name>
</gene>
<evidence type="ECO:0000256" key="4">
    <source>
        <dbReference type="ARBA" id="ARBA00022729"/>
    </source>
</evidence>
<dbReference type="EMBL" id="MJFZ01001074">
    <property type="protein sequence ID" value="RAW23361.1"/>
    <property type="molecule type" value="Genomic_DNA"/>
</dbReference>
<dbReference type="VEuPathDB" id="FungiDB:PC110_g19487"/>
<dbReference type="InterPro" id="IPR031825">
    <property type="entry name" value="RXLR"/>
</dbReference>
<evidence type="ECO:0008006" key="9">
    <source>
        <dbReference type="Google" id="ProtNLM"/>
    </source>
</evidence>
<keyword evidence="3" id="KW-0964">Secreted</keyword>
<feature type="chain" id="PRO_5036061230" description="RxLR effector protein" evidence="5">
    <location>
        <begin position="21"/>
        <end position="486"/>
    </location>
</feature>
<dbReference type="STRING" id="29920.A0A329RK59"/>
<dbReference type="Gene3D" id="4.10.1330.10">
    <property type="entry name" value="non globular Virulence effector SptP domain"/>
    <property type="match status" value="1"/>
</dbReference>
<dbReference type="VEuPathDB" id="FungiDB:PC110_g20201"/>
<comment type="subcellular location">
    <subcellularLocation>
        <location evidence="1">Secreted</location>
    </subcellularLocation>
</comment>
<keyword evidence="8" id="KW-1185">Reference proteome</keyword>
<evidence type="ECO:0000313" key="6">
    <source>
        <dbReference type="EMBL" id="RAW23361.1"/>
    </source>
</evidence>
<protein>
    <recommendedName>
        <fullName evidence="9">RxLR effector protein</fullName>
    </recommendedName>
</protein>
<evidence type="ECO:0000256" key="2">
    <source>
        <dbReference type="ARBA" id="ARBA00010400"/>
    </source>
</evidence>
<reference evidence="7 8" key="1">
    <citation type="submission" date="2018-01" db="EMBL/GenBank/DDBJ databases">
        <title>Draft genome of the strawberry crown rot pathogen Phytophthora cactorum.</title>
        <authorList>
            <person name="Armitage A.D."/>
            <person name="Lysoe E."/>
            <person name="Nellist C.F."/>
            <person name="Harrison R.J."/>
            <person name="Brurberg M.B."/>
        </authorList>
    </citation>
    <scope>NUCLEOTIDE SEQUENCE [LARGE SCALE GENOMIC DNA]</scope>
    <source>
        <strain evidence="7 8">10300</strain>
    </source>
</reference>
<evidence type="ECO:0000256" key="5">
    <source>
        <dbReference type="SAM" id="SignalP"/>
    </source>
</evidence>
<comment type="caution">
    <text evidence="7">The sequence shown here is derived from an EMBL/GenBank/DDBJ whole genome shotgun (WGS) entry which is preliminary data.</text>
</comment>
<feature type="signal peptide" evidence="5">
    <location>
        <begin position="1"/>
        <end position="20"/>
    </location>
</feature>
<evidence type="ECO:0000256" key="3">
    <source>
        <dbReference type="ARBA" id="ARBA00022525"/>
    </source>
</evidence>
<name>A0A329RK59_9STRA</name>
<sequence length="486" mass="53760">MRLNSILLLFAAAFLACVDSASEDSATTTITHSVTAVSGTQSIVPTHRFLRTEDAAVEVGEERGGVIDALKAGTTKLLDSAKLNAYLREKKTGVEVLNSLKLGDDVADALKNSKLGSLNKYIAMLNEKTPDKTITRIDSAPQLAAHAAQLRSQQLNAWLDNGKSVDDVFKLLKLGDDGYQALASRKLTVLDDYIVKFNRENPGHETTLLKTLTKGFGGEGALVPILAAAKHDMRTVTKAKQLEKGLLRQWRHENLEPASVMKLLKLDDDVNGFLKSRNLWTFEKYIAEFNKKNPENQVTLLGALTSKYEEGDVARAIVSGLKNENTAVERVAARLQKEQLEGWLKRDKSVNDVFKLLKFKDDGSVEISRNLETLEAYILLYNRAKQVDETLVGALAKGFGGESQLAEMLMGARSFPYFNGKAKTLQNAQFKEWRDKGLNPTNVLSEIFVVAQAGPSIIQKSVVREFTTFIQTNKPAVMRFTVPRRS</sequence>
<dbReference type="EMBL" id="MJFZ01000938">
    <property type="protein sequence ID" value="RAW24086.1"/>
    <property type="molecule type" value="Genomic_DNA"/>
</dbReference>
<evidence type="ECO:0000313" key="7">
    <source>
        <dbReference type="EMBL" id="RAW24086.1"/>
    </source>
</evidence>
<dbReference type="AlphaFoldDB" id="A0A329RK59"/>
<dbReference type="Pfam" id="PF16810">
    <property type="entry name" value="RXLR"/>
    <property type="match status" value="1"/>
</dbReference>
<evidence type="ECO:0000256" key="1">
    <source>
        <dbReference type="ARBA" id="ARBA00004613"/>
    </source>
</evidence>
<organism evidence="7 8">
    <name type="scientific">Phytophthora cactorum</name>
    <dbReference type="NCBI Taxonomy" id="29920"/>
    <lineage>
        <taxon>Eukaryota</taxon>
        <taxon>Sar</taxon>
        <taxon>Stramenopiles</taxon>
        <taxon>Oomycota</taxon>
        <taxon>Peronosporomycetes</taxon>
        <taxon>Peronosporales</taxon>
        <taxon>Peronosporaceae</taxon>
        <taxon>Phytophthora</taxon>
    </lineage>
</organism>
<accession>A0A329RK59</accession>